<name>A0ABV1K2Q4_9PSEU</name>
<feature type="transmembrane region" description="Helical" evidence="1">
    <location>
        <begin position="205"/>
        <end position="226"/>
    </location>
</feature>
<keyword evidence="3" id="KW-1185">Reference proteome</keyword>
<evidence type="ECO:0000313" key="3">
    <source>
        <dbReference type="Proteomes" id="UP001464923"/>
    </source>
</evidence>
<dbReference type="Proteomes" id="UP001464923">
    <property type="component" value="Unassembled WGS sequence"/>
</dbReference>
<proteinExistence type="predicted"/>
<feature type="transmembrane region" description="Helical" evidence="1">
    <location>
        <begin position="39"/>
        <end position="63"/>
    </location>
</feature>
<feature type="transmembrane region" description="Helical" evidence="1">
    <location>
        <begin position="125"/>
        <end position="147"/>
    </location>
</feature>
<keyword evidence="1" id="KW-1133">Transmembrane helix</keyword>
<evidence type="ECO:0000256" key="1">
    <source>
        <dbReference type="SAM" id="Phobius"/>
    </source>
</evidence>
<organism evidence="2 3">
    <name type="scientific">Pseudonocardia tropica</name>
    <dbReference type="NCBI Taxonomy" id="681289"/>
    <lineage>
        <taxon>Bacteria</taxon>
        <taxon>Bacillati</taxon>
        <taxon>Actinomycetota</taxon>
        <taxon>Actinomycetes</taxon>
        <taxon>Pseudonocardiales</taxon>
        <taxon>Pseudonocardiaceae</taxon>
        <taxon>Pseudonocardia</taxon>
    </lineage>
</organism>
<gene>
    <name evidence="2" type="ORF">WHI96_21330</name>
</gene>
<dbReference type="RefSeq" id="WP_345651330.1">
    <property type="nucleotide sequence ID" value="NZ_BAABLY010000077.1"/>
</dbReference>
<dbReference type="Pfam" id="PF07077">
    <property type="entry name" value="DUF1345"/>
    <property type="match status" value="1"/>
</dbReference>
<accession>A0ABV1K2Q4</accession>
<evidence type="ECO:0000313" key="2">
    <source>
        <dbReference type="EMBL" id="MEQ3541363.1"/>
    </source>
</evidence>
<keyword evidence="1" id="KW-0812">Transmembrane</keyword>
<sequence>MVSDGARYILATAVTAVLAAAYGAVVTALDSGGLRSLRFIVSVYFGAWSAYSLLYAGLTWAVLHRADGNQLTRWLTEDRTGRRRRRRTEWLAGSGGPNGAVSFCAAAIGAVAAASILPQLRGDPLVIVLAVLVVASSWLLILVVYTVHYARENTHRGGLEFRGADDGPPRLVDYLYLSVQVGTAYNGADVVATSRAMRRTVTGHAVVAFVYNTVLIALLVSLLVTVTS</sequence>
<keyword evidence="1" id="KW-0472">Membrane</keyword>
<dbReference type="EMBL" id="JBEDNP010000014">
    <property type="protein sequence ID" value="MEQ3541363.1"/>
    <property type="molecule type" value="Genomic_DNA"/>
</dbReference>
<dbReference type="InterPro" id="IPR009781">
    <property type="entry name" value="DUF1345"/>
</dbReference>
<comment type="caution">
    <text evidence="2">The sequence shown here is derived from an EMBL/GenBank/DDBJ whole genome shotgun (WGS) entry which is preliminary data.</text>
</comment>
<reference evidence="2 3" key="1">
    <citation type="submission" date="2024-03" db="EMBL/GenBank/DDBJ databases">
        <title>Draft genome sequence of Pseudonocardia tropica JCM 19149.</title>
        <authorList>
            <person name="Butdee W."/>
            <person name="Duangmal K."/>
        </authorList>
    </citation>
    <scope>NUCLEOTIDE SEQUENCE [LARGE SCALE GENOMIC DNA]</scope>
    <source>
        <strain evidence="2 3">JCM 19149</strain>
    </source>
</reference>
<feature type="transmembrane region" description="Helical" evidence="1">
    <location>
        <begin position="90"/>
        <end position="113"/>
    </location>
</feature>
<protein>
    <submittedName>
        <fullName evidence="2">DUF1345 domain-containing protein</fullName>
    </submittedName>
</protein>